<gene>
    <name evidence="1" type="ORF">GR183_17485</name>
</gene>
<evidence type="ECO:0000313" key="2">
    <source>
        <dbReference type="Proteomes" id="UP000433101"/>
    </source>
</evidence>
<accession>A0A7X3LX35</accession>
<dbReference type="Proteomes" id="UP000433101">
    <property type="component" value="Unassembled WGS sequence"/>
</dbReference>
<dbReference type="EMBL" id="WUMV01000008">
    <property type="protein sequence ID" value="MXN66710.1"/>
    <property type="molecule type" value="Genomic_DNA"/>
</dbReference>
<name>A0A7X3LX35_9HYPH</name>
<comment type="caution">
    <text evidence="1">The sequence shown here is derived from an EMBL/GenBank/DDBJ whole genome shotgun (WGS) entry which is preliminary data.</text>
</comment>
<reference evidence="1 2" key="1">
    <citation type="submission" date="2019-12" db="EMBL/GenBank/DDBJ databases">
        <authorList>
            <person name="Li M."/>
        </authorList>
    </citation>
    <scope>NUCLEOTIDE SEQUENCE [LARGE SCALE GENOMIC DNA]</scope>
    <source>
        <strain evidence="1 2">GBMRC 2046</strain>
    </source>
</reference>
<organism evidence="1 2">
    <name type="scientific">Stappia sediminis</name>
    <dbReference type="NCBI Taxonomy" id="2692190"/>
    <lineage>
        <taxon>Bacteria</taxon>
        <taxon>Pseudomonadati</taxon>
        <taxon>Pseudomonadota</taxon>
        <taxon>Alphaproteobacteria</taxon>
        <taxon>Hyphomicrobiales</taxon>
        <taxon>Stappiaceae</taxon>
        <taxon>Stappia</taxon>
    </lineage>
</organism>
<proteinExistence type="predicted"/>
<dbReference type="RefSeq" id="WP_160776953.1">
    <property type="nucleotide sequence ID" value="NZ_WUMV01000008.1"/>
</dbReference>
<evidence type="ECO:0000313" key="1">
    <source>
        <dbReference type="EMBL" id="MXN66710.1"/>
    </source>
</evidence>
<keyword evidence="2" id="KW-1185">Reference proteome</keyword>
<protein>
    <submittedName>
        <fullName evidence="1">Uncharacterized protein</fullName>
    </submittedName>
</protein>
<dbReference type="AlphaFoldDB" id="A0A7X3LX35"/>
<sequence>MFDPSRRAERDTLKSALKRLAVHLEREEMNLGLRNRARKEKDQRKFRLAVEVIGCNLLMAKWLANDAKDNPGPPVELYRSLSIIRKADPSRPEVYGQAFLDALDLMSHPKIGLASQTQGHRIEGRAGQPSTISPRPALWDHLPLDDFHPRDLRREIEEGLIILNAPKSRSKRGVSRDAPERLPLPDIRRIKPMRNAIKRLNDNLRRADIALVEAEGGGPRFGMDRDGRPLDPTQRLLKRHFNNGSLEQGGRLFGGFWQHLGRADRLQRLRIDGERVADVDYGQLYLRLCYVVEGASQPAGDLYAIDGLEGHREGIKKLVNAMLFAEKPLTRWPRDTASLFPEGTKVADVRERVLARHPAIAHRFGTGFGFRLMLIESEMLIDLLRALFNIGITALPIHDAVMVAVPHAETAKEAMLETFSHFDGFRDADPDISRGLVKIEYPADYCGFEAL</sequence>